<evidence type="ECO:0000259" key="7">
    <source>
        <dbReference type="PROSITE" id="PS50941"/>
    </source>
</evidence>
<dbReference type="AlphaFoldDB" id="M7SX10"/>
<dbReference type="InterPro" id="IPR036861">
    <property type="entry name" value="Endochitinase-like_sf"/>
</dbReference>
<dbReference type="OrthoDB" id="73875at2759"/>
<dbReference type="SUPFAM" id="SSF51445">
    <property type="entry name" value="(Trans)glycosidases"/>
    <property type="match status" value="1"/>
</dbReference>
<dbReference type="STRING" id="1287681.M7SX10"/>
<reference evidence="10" key="1">
    <citation type="journal article" date="2013" name="Genome Announc.">
        <title>Draft genome sequence of the grapevine dieback fungus Eutypa lata UCR-EL1.</title>
        <authorList>
            <person name="Blanco-Ulate B."/>
            <person name="Rolshausen P.E."/>
            <person name="Cantu D."/>
        </authorList>
    </citation>
    <scope>NUCLEOTIDE SEQUENCE [LARGE SCALE GENOMIC DNA]</scope>
    <source>
        <strain evidence="10">UCR-EL1</strain>
    </source>
</reference>
<gene>
    <name evidence="9" type="ORF">UCREL1_1847</name>
</gene>
<dbReference type="Gene3D" id="3.10.50.10">
    <property type="match status" value="1"/>
</dbReference>
<accession>M7SX10</accession>
<feature type="disulfide bond" evidence="5">
    <location>
        <begin position="161"/>
        <end position="173"/>
    </location>
</feature>
<keyword evidence="9" id="KW-0378">Hydrolase</keyword>
<protein>
    <recommendedName>
        <fullName evidence="2">chitinase</fullName>
        <ecNumber evidence="2">3.2.1.14</ecNumber>
    </recommendedName>
</protein>
<dbReference type="GO" id="GO:0008061">
    <property type="term" value="F:chitin binding"/>
    <property type="evidence" value="ECO:0007669"/>
    <property type="project" value="UniProtKB-UniRule"/>
</dbReference>
<evidence type="ECO:0000256" key="5">
    <source>
        <dbReference type="PROSITE-ProRule" id="PRU00261"/>
    </source>
</evidence>
<dbReference type="GO" id="GO:0008843">
    <property type="term" value="F:endochitinase activity"/>
    <property type="evidence" value="ECO:0007669"/>
    <property type="project" value="UniProtKB-EC"/>
</dbReference>
<dbReference type="PANTHER" id="PTHR47700:SF2">
    <property type="entry name" value="CHITINASE"/>
    <property type="match status" value="1"/>
</dbReference>
<keyword evidence="10" id="KW-1185">Reference proteome</keyword>
<dbReference type="InterPro" id="IPR011583">
    <property type="entry name" value="Chitinase_II/V-like_cat"/>
</dbReference>
<dbReference type="SUPFAM" id="SSF54556">
    <property type="entry name" value="Chitinase insertion domain"/>
    <property type="match status" value="1"/>
</dbReference>
<evidence type="ECO:0000256" key="4">
    <source>
        <dbReference type="ARBA" id="ARBA00023026"/>
    </source>
</evidence>
<dbReference type="PROSITE" id="PS51910">
    <property type="entry name" value="GH18_2"/>
    <property type="match status" value="1"/>
</dbReference>
<feature type="domain" description="GH18" evidence="8">
    <location>
        <begin position="216"/>
        <end position="568"/>
    </location>
</feature>
<dbReference type="InterPro" id="IPR029070">
    <property type="entry name" value="Chitinase_insertion_sf"/>
</dbReference>
<dbReference type="KEGG" id="ela:UCREL1_1847"/>
<dbReference type="InterPro" id="IPR017853">
    <property type="entry name" value="GH"/>
</dbReference>
<proteinExistence type="inferred from homology"/>
<dbReference type="InterPro" id="IPR001223">
    <property type="entry name" value="Glyco_hydro18_cat"/>
</dbReference>
<dbReference type="CDD" id="cd00035">
    <property type="entry name" value="ChtBD1"/>
    <property type="match status" value="1"/>
</dbReference>
<feature type="region of interest" description="Disordered" evidence="6">
    <location>
        <begin position="689"/>
        <end position="731"/>
    </location>
</feature>
<dbReference type="GO" id="GO:0005975">
    <property type="term" value="P:carbohydrate metabolic process"/>
    <property type="evidence" value="ECO:0007669"/>
    <property type="project" value="InterPro"/>
</dbReference>
<dbReference type="Proteomes" id="UP000012174">
    <property type="component" value="Unassembled WGS sequence"/>
</dbReference>
<evidence type="ECO:0000256" key="2">
    <source>
        <dbReference type="ARBA" id="ARBA00012729"/>
    </source>
</evidence>
<sequence length="1143" mass="124948">MIWFQHNRMSAVWAVAGLIVLCWTSFIYANVVDYSRISRHGVSSRGVSTRQSDEDLSWRDSITFSPAHQNPAKAPAVPIPDVETTVLASNQINNSISTFNSRGLHVFEKRDALRCDNGICNDDSKDNICGYGPDFCGDGCKANCTATAMCGEYSENADMPCGMKLCCSAMGWCGTTEGYCHNADPVHNTLPCQAGYGSCSITGAPSCPSGSGSSSGRKVGYYQSWNLRTRECNKVSPKQLNTDGYTHLFYSFAFIHPETFHVIPAHGDDDAMMKEFVELSKDGKLQTWIAIGGFDFSNPEAATHTTWSDMVSTKANRAAFIASVEAYMVAYGFQGVDIDWEYPGAPERGGQKLADTKNLALLVREMRAAYGTRFGISLTLAPDYWYLRWFDAKGMEASVDFFGFMAYDLHGSWDADVKALGKLVRGQADIREITNNTTPLWFDGLNPQKINFGLAMYGRGYTLADPTCNQLLCPFSGPSKPAPCTNFNGVMSLVEIQQLIKERNIKPQYLPESMMKQITWDDQWIGYDDEETFAAKKAVADSMCFGGTMVWSIDFQAVGSGGPENGGGEVVYLAPGVYTGEPAQCTAPCRFVLPPQALPSATTISIPPYTTSIELSPGTTRTITVTVPAITTNSMEYYNVNITSGQSSGYTFTPTPSLSIRPVTTTITLEGGATQVRTLTLPPWPAITMEPGQEWNTPDPGTLDPDDPELTALPPLTSPLPKPTFSSETDEYTDFPTATDVPTATKWPHFELWPVETEVPEGGEDDDGDGPKSKSTCKLWFFWICIKWDDFDIDIHGWEWNMPEGIWGPGPPPIENIKLPPGFTLKGNLPPWPKITVHPGGAIEHPEKPEECTPAEASLCMTTTSFGTSVSQGVTRTTATEVKSTCATITGCDFPDADATTTIPGCELPARRTAAPAAEVARTVEKRAPKEPDWACDGRPNDFFFIPQNPENDAEQATIRQYLDNRNAALGITDGYVEIRAHALGFTALYYVRNLGNRAIKWFATEVPEITKPYYVGAAPKVVPPAVGFPDPGSSSDGEESSLEITERDVLLKRAMTSSGADTNWHLSQICAAPEMVFNVDDDAQDHHPNLQDPTQGKFAWAFDDSLGKDQTIYIMEGGNMPSHPITVTTLLGPSMESANFWD</sequence>
<dbReference type="HOGENOM" id="CLU_313564_0_0_1"/>
<name>M7SX10_EUTLA</name>
<evidence type="ECO:0000256" key="3">
    <source>
        <dbReference type="ARBA" id="ARBA00022669"/>
    </source>
</evidence>
<evidence type="ECO:0000256" key="1">
    <source>
        <dbReference type="ARBA" id="ARBA00008682"/>
    </source>
</evidence>
<dbReference type="OMA" id="QTIYIME"/>
<evidence type="ECO:0000259" key="8">
    <source>
        <dbReference type="PROSITE" id="PS51910"/>
    </source>
</evidence>
<keyword evidence="5" id="KW-1015">Disulfide bond</keyword>
<evidence type="ECO:0000256" key="6">
    <source>
        <dbReference type="SAM" id="MobiDB-lite"/>
    </source>
</evidence>
<dbReference type="InterPro" id="IPR001002">
    <property type="entry name" value="Chitin-bd_1"/>
</dbReference>
<feature type="disulfide bond" evidence="5">
    <location>
        <begin position="166"/>
        <end position="180"/>
    </location>
</feature>
<keyword evidence="3 5" id="KW-0147">Chitin-binding</keyword>
<organism evidence="9 10">
    <name type="scientific">Eutypa lata (strain UCR-EL1)</name>
    <name type="common">Grapevine dieback disease fungus</name>
    <name type="synonym">Eutypa armeniacae</name>
    <dbReference type="NCBI Taxonomy" id="1287681"/>
    <lineage>
        <taxon>Eukaryota</taxon>
        <taxon>Fungi</taxon>
        <taxon>Dikarya</taxon>
        <taxon>Ascomycota</taxon>
        <taxon>Pezizomycotina</taxon>
        <taxon>Sordariomycetes</taxon>
        <taxon>Xylariomycetidae</taxon>
        <taxon>Xylariales</taxon>
        <taxon>Diatrypaceae</taxon>
        <taxon>Eutypa</taxon>
    </lineage>
</organism>
<dbReference type="SUPFAM" id="SSF57016">
    <property type="entry name" value="Plant lectins/antimicrobial peptides"/>
    <property type="match status" value="1"/>
</dbReference>
<dbReference type="SMART" id="SM00636">
    <property type="entry name" value="Glyco_18"/>
    <property type="match status" value="1"/>
</dbReference>
<dbReference type="InterPro" id="IPR018371">
    <property type="entry name" value="Chitin-binding_1_CS"/>
</dbReference>
<keyword evidence="4" id="KW-0843">Virulence</keyword>
<dbReference type="eggNOG" id="KOG2806">
    <property type="taxonomic scope" value="Eukaryota"/>
</dbReference>
<comment type="caution">
    <text evidence="5">Lacks conserved residue(s) required for the propagation of feature annotation.</text>
</comment>
<dbReference type="PROSITE" id="PS50941">
    <property type="entry name" value="CHIT_BIND_I_2"/>
    <property type="match status" value="1"/>
</dbReference>
<dbReference type="PANTHER" id="PTHR47700">
    <property type="entry name" value="V CHITINASE, PUTATIVE (AFU_ORTHOLOGUE AFUA_6G13720)-RELATED"/>
    <property type="match status" value="1"/>
</dbReference>
<dbReference type="Gene3D" id="3.30.60.10">
    <property type="entry name" value="Endochitinase-like"/>
    <property type="match status" value="1"/>
</dbReference>
<evidence type="ECO:0000313" key="10">
    <source>
        <dbReference type="Proteomes" id="UP000012174"/>
    </source>
</evidence>
<dbReference type="Gene3D" id="3.20.20.80">
    <property type="entry name" value="Glycosidases"/>
    <property type="match status" value="1"/>
</dbReference>
<evidence type="ECO:0000313" key="9">
    <source>
        <dbReference type="EMBL" id="EMR71109.1"/>
    </source>
</evidence>
<dbReference type="PROSITE" id="PS00026">
    <property type="entry name" value="CHIT_BIND_I_1"/>
    <property type="match status" value="1"/>
</dbReference>
<dbReference type="EMBL" id="KB705701">
    <property type="protein sequence ID" value="EMR71109.1"/>
    <property type="molecule type" value="Genomic_DNA"/>
</dbReference>
<dbReference type="InterPro" id="IPR053214">
    <property type="entry name" value="LysM12-like"/>
</dbReference>
<dbReference type="Pfam" id="PF00704">
    <property type="entry name" value="Glyco_hydro_18"/>
    <property type="match status" value="1"/>
</dbReference>
<comment type="similarity">
    <text evidence="1">Belongs to the glycosyl hydrolase 18 family. Chitinase class V subfamily.</text>
</comment>
<dbReference type="SMART" id="SM00270">
    <property type="entry name" value="ChtBD1"/>
    <property type="match status" value="2"/>
</dbReference>
<feature type="domain" description="Chitin-binding type-1" evidence="7">
    <location>
        <begin position="147"/>
        <end position="201"/>
    </location>
</feature>
<dbReference type="EC" id="3.2.1.14" evidence="2"/>